<dbReference type="PANTHER" id="PTHR10438">
    <property type="entry name" value="THIOREDOXIN"/>
    <property type="match status" value="1"/>
</dbReference>
<dbReference type="EMBL" id="ML735721">
    <property type="protein sequence ID" value="KAE8419002.1"/>
    <property type="molecule type" value="Genomic_DNA"/>
</dbReference>
<proteinExistence type="predicted"/>
<dbReference type="InterPro" id="IPR036249">
    <property type="entry name" value="Thioredoxin-like_sf"/>
</dbReference>
<evidence type="ECO:0000313" key="3">
    <source>
        <dbReference type="Proteomes" id="UP000325395"/>
    </source>
</evidence>
<dbReference type="PANTHER" id="PTHR10438:SF468">
    <property type="entry name" value="THIOREDOXIN-1-RELATED"/>
    <property type="match status" value="1"/>
</dbReference>
<keyword evidence="3" id="KW-1185">Reference proteome</keyword>
<dbReference type="Proteomes" id="UP000325395">
    <property type="component" value="Unassembled WGS sequence"/>
</dbReference>
<gene>
    <name evidence="2" type="ORF">BDV36DRAFT_146137</name>
</gene>
<feature type="domain" description="Thioredoxin" evidence="1">
    <location>
        <begin position="1"/>
        <end position="130"/>
    </location>
</feature>
<reference evidence="2 3" key="1">
    <citation type="submission" date="2019-04" db="EMBL/GenBank/DDBJ databases">
        <authorList>
            <consortium name="DOE Joint Genome Institute"/>
            <person name="Mondo S."/>
            <person name="Kjaerbolling I."/>
            <person name="Vesth T."/>
            <person name="Frisvad J.C."/>
            <person name="Nybo J.L."/>
            <person name="Theobald S."/>
            <person name="Kildgaard S."/>
            <person name="Isbrandt T."/>
            <person name="Kuo A."/>
            <person name="Sato A."/>
            <person name="Lyhne E.K."/>
            <person name="Kogle M.E."/>
            <person name="Wiebenga A."/>
            <person name="Kun R.S."/>
            <person name="Lubbers R.J."/>
            <person name="Makela M.R."/>
            <person name="Barry K."/>
            <person name="Chovatia M."/>
            <person name="Clum A."/>
            <person name="Daum C."/>
            <person name="Haridas S."/>
            <person name="He G."/>
            <person name="LaButti K."/>
            <person name="Lipzen A."/>
            <person name="Riley R."/>
            <person name="Salamov A."/>
            <person name="Simmons B.A."/>
            <person name="Magnuson J.K."/>
            <person name="Henrissat B."/>
            <person name="Mortensen U.H."/>
            <person name="Larsen T.O."/>
            <person name="Devries R.P."/>
            <person name="Grigoriev I.V."/>
            <person name="Machida M."/>
            <person name="Baker S.E."/>
            <person name="Andersen M.R."/>
            <person name="Cantor M.N."/>
            <person name="Hua S.X."/>
        </authorList>
    </citation>
    <scope>NUCLEOTIDE SEQUENCE [LARGE SCALE GENOMIC DNA]</scope>
    <source>
        <strain evidence="2 3">CBS 117616</strain>
    </source>
</reference>
<name>A0ABQ6WPF1_9EURO</name>
<dbReference type="Pfam" id="PF00085">
    <property type="entry name" value="Thioredoxin"/>
    <property type="match status" value="1"/>
</dbReference>
<dbReference type="InterPro" id="IPR013766">
    <property type="entry name" value="Thioredoxin_domain"/>
</dbReference>
<protein>
    <submittedName>
        <fullName evidence="2">Thioredoxin-like protein</fullName>
    </submittedName>
</protein>
<dbReference type="PROSITE" id="PS51352">
    <property type="entry name" value="THIOREDOXIN_2"/>
    <property type="match status" value="1"/>
</dbReference>
<dbReference type="CDD" id="cd02947">
    <property type="entry name" value="TRX_family"/>
    <property type="match status" value="1"/>
</dbReference>
<accession>A0ABQ6WPF1</accession>
<evidence type="ECO:0000313" key="2">
    <source>
        <dbReference type="EMBL" id="KAE8419002.1"/>
    </source>
</evidence>
<dbReference type="SUPFAM" id="SSF52833">
    <property type="entry name" value="Thioredoxin-like"/>
    <property type="match status" value="1"/>
</dbReference>
<dbReference type="Gene3D" id="3.40.30.10">
    <property type="entry name" value="Glutaredoxin"/>
    <property type="match status" value="1"/>
</dbReference>
<evidence type="ECO:0000259" key="1">
    <source>
        <dbReference type="PROSITE" id="PS51352"/>
    </source>
</evidence>
<organism evidence="2 3">
    <name type="scientific">Aspergillus pseudocaelatus</name>
    <dbReference type="NCBI Taxonomy" id="1825620"/>
    <lineage>
        <taxon>Eukaryota</taxon>
        <taxon>Fungi</taxon>
        <taxon>Dikarya</taxon>
        <taxon>Ascomycota</taxon>
        <taxon>Pezizomycotina</taxon>
        <taxon>Eurotiomycetes</taxon>
        <taxon>Eurotiomycetidae</taxon>
        <taxon>Eurotiales</taxon>
        <taxon>Aspergillaceae</taxon>
        <taxon>Aspergillus</taxon>
        <taxon>Aspergillus subgen. Circumdati</taxon>
    </lineage>
</organism>
<sequence length="130" mass="14862">MIAEIHTLAEYEAELAKPGLAVLDFYSPHCGPCHVIAPLYSKIAEDQSSVRFYKVYIIFIVRRMPVLMQHLQVNGLDEAGSEVQKKAEVTWWPTLVVYKDGKEIWRDRVPNPPSSKPLESLEYYLKTVVA</sequence>
<dbReference type="InterPro" id="IPR050620">
    <property type="entry name" value="Thioredoxin_H-type-like"/>
</dbReference>